<dbReference type="Pfam" id="PF00353">
    <property type="entry name" value="HemolysinCabind"/>
    <property type="match status" value="2"/>
</dbReference>
<dbReference type="InterPro" id="IPR011049">
    <property type="entry name" value="Serralysin-like_metalloprot_C"/>
</dbReference>
<reference evidence="2 3" key="1">
    <citation type="submission" date="2017-08" db="EMBL/GenBank/DDBJ databases">
        <title>Draft Genome Sequence of Loktanella cinnabarina Strain XM1, Isolated from Coastal Surface Water.</title>
        <authorList>
            <person name="Ma R."/>
            <person name="Wang J."/>
            <person name="Wang Q."/>
            <person name="Ma Z."/>
            <person name="Li J."/>
            <person name="Chen L."/>
        </authorList>
    </citation>
    <scope>NUCLEOTIDE SEQUENCE [LARGE SCALE GENOMIC DNA]</scope>
    <source>
        <strain evidence="2 3">XM1</strain>
    </source>
</reference>
<evidence type="ECO:0000313" key="2">
    <source>
        <dbReference type="EMBL" id="PHP26794.1"/>
    </source>
</evidence>
<dbReference type="GO" id="GO:0005509">
    <property type="term" value="F:calcium ion binding"/>
    <property type="evidence" value="ECO:0007669"/>
    <property type="project" value="InterPro"/>
</dbReference>
<dbReference type="PROSITE" id="PS00330">
    <property type="entry name" value="HEMOLYSIN_CALCIUM"/>
    <property type="match status" value="1"/>
</dbReference>
<evidence type="ECO:0008006" key="4">
    <source>
        <dbReference type="Google" id="ProtNLM"/>
    </source>
</evidence>
<gene>
    <name evidence="2" type="ORF">CJ301_14435</name>
</gene>
<dbReference type="Proteomes" id="UP000221860">
    <property type="component" value="Unassembled WGS sequence"/>
</dbReference>
<feature type="compositionally biased region" description="Gly residues" evidence="1">
    <location>
        <begin position="54"/>
        <end position="79"/>
    </location>
</feature>
<evidence type="ECO:0000313" key="3">
    <source>
        <dbReference type="Proteomes" id="UP000221860"/>
    </source>
</evidence>
<proteinExistence type="predicted"/>
<dbReference type="EMBL" id="NQWH01000025">
    <property type="protein sequence ID" value="PHP26794.1"/>
    <property type="molecule type" value="Genomic_DNA"/>
</dbReference>
<name>A0A2G1MDH7_9RHOB</name>
<feature type="region of interest" description="Disordered" evidence="1">
    <location>
        <begin position="218"/>
        <end position="274"/>
    </location>
</feature>
<dbReference type="SUPFAM" id="SSF51120">
    <property type="entry name" value="beta-Roll"/>
    <property type="match status" value="2"/>
</dbReference>
<dbReference type="InterPro" id="IPR001343">
    <property type="entry name" value="Hemolysn_Ca-bd"/>
</dbReference>
<comment type="caution">
    <text evidence="2">The sequence shown here is derived from an EMBL/GenBank/DDBJ whole genome shotgun (WGS) entry which is preliminary data.</text>
</comment>
<organism evidence="2 3">
    <name type="scientific">Limimaricola cinnabarinus</name>
    <dbReference type="NCBI Taxonomy" id="1125964"/>
    <lineage>
        <taxon>Bacteria</taxon>
        <taxon>Pseudomonadati</taxon>
        <taxon>Pseudomonadota</taxon>
        <taxon>Alphaproteobacteria</taxon>
        <taxon>Rhodobacterales</taxon>
        <taxon>Paracoccaceae</taxon>
        <taxon>Limimaricola</taxon>
    </lineage>
</organism>
<keyword evidence="3" id="KW-1185">Reference proteome</keyword>
<dbReference type="OrthoDB" id="9342475at2"/>
<sequence>MVALAHLADSRGASLANVSTIAARASAKGLDILVASASEPGVTRLDLDLRGGVRRSGGGGDDRISGGGGDDVLRDGGGSDTLSGGAGADLFVLDADGRPDIITDFDPERDRLDLSAWTMLRDVSQIVMRPEGSGLWLEYGAERLLLRGTGGQPPDLAALHNADLIGGTHLPVVAMAGHAAPPPQPPIVAPRPVTETAAARWAEAQARAALDVWEEAEAVREATQGAPGRKPGDPAPGQNGDDRLQGGSETDHLYGHAGSDHPSSGDGNDWLYGG</sequence>
<protein>
    <recommendedName>
        <fullName evidence="4">Peptidase M10 serralysin C-terminal domain-containing protein</fullName>
    </recommendedName>
</protein>
<dbReference type="AlphaFoldDB" id="A0A2G1MDH7"/>
<feature type="compositionally biased region" description="Basic and acidic residues" evidence="1">
    <location>
        <begin position="240"/>
        <end position="254"/>
    </location>
</feature>
<feature type="region of interest" description="Disordered" evidence="1">
    <location>
        <begin position="53"/>
        <end position="79"/>
    </location>
</feature>
<accession>A0A2G1MDH7</accession>
<dbReference type="InterPro" id="IPR018511">
    <property type="entry name" value="Hemolysin-typ_Ca-bd_CS"/>
</dbReference>
<dbReference type="PRINTS" id="PR00313">
    <property type="entry name" value="CABNDNGRPT"/>
</dbReference>
<evidence type="ECO:0000256" key="1">
    <source>
        <dbReference type="SAM" id="MobiDB-lite"/>
    </source>
</evidence>
<dbReference type="Gene3D" id="2.150.10.10">
    <property type="entry name" value="Serralysin-like metalloprotease, C-terminal"/>
    <property type="match status" value="2"/>
</dbReference>